<gene>
    <name evidence="3" type="ORF">NX780_20305</name>
</gene>
<dbReference type="Pfam" id="PF21926">
    <property type="entry name" value="FeeM"/>
    <property type="match status" value="1"/>
</dbReference>
<evidence type="ECO:0000256" key="1">
    <source>
        <dbReference type="SAM" id="MobiDB-lite"/>
    </source>
</evidence>
<name>A0ABT2AR11_9BURK</name>
<proteinExistence type="predicted"/>
<sequence length="265" mass="29654">MSLFDPVVSTPSSAAAPAARQEREARAAGRNVERLPFTIRRVETESDLLKAVRIRHAAYARHVPEFARTLLHPEAADYDDDTIVLLAESKLDGSPLGSTRIRTNLHRPLGVEESIVLPEWLQGRRLVEATRLGIDEGRVGRVVKMALIKACFMYCEDNAIDFSVATGRPPVDRQYEQLLFADVFPEQGPVPLRHVGNIPHRVMAFEIASFEQRYRDARHPLLNFFFNTHHPDIDIGPAAPPPALVLARTKIAQYSPLLPREFAAA</sequence>
<dbReference type="RefSeq" id="WP_258829696.1">
    <property type="nucleotide sequence ID" value="NZ_JANUHA010000017.1"/>
</dbReference>
<dbReference type="EMBL" id="JANUHA010000017">
    <property type="protein sequence ID" value="MCS0598689.1"/>
    <property type="molecule type" value="Genomic_DNA"/>
</dbReference>
<comment type="caution">
    <text evidence="3">The sequence shown here is derived from an EMBL/GenBank/DDBJ whole genome shotgun (WGS) entry which is preliminary data.</text>
</comment>
<accession>A0ABT2AR11</accession>
<reference evidence="3 4" key="1">
    <citation type="submission" date="2022-08" db="EMBL/GenBank/DDBJ databases">
        <title>Reclassification of Massilia species as members of the genera Telluria, Duganella, Pseudoduganella, Mokoshia gen. nov. and Zemynaea gen. nov. using orthogonal and non-orthogonal genome-based approaches.</title>
        <authorList>
            <person name="Bowman J.P."/>
        </authorList>
    </citation>
    <scope>NUCLEOTIDE SEQUENCE [LARGE SCALE GENOMIC DNA]</scope>
    <source>
        <strain evidence="3 4">JCM 31661</strain>
    </source>
</reference>
<organism evidence="3 4">
    <name type="scientific">Massilia agri</name>
    <dbReference type="NCBI Taxonomy" id="1886785"/>
    <lineage>
        <taxon>Bacteria</taxon>
        <taxon>Pseudomonadati</taxon>
        <taxon>Pseudomonadota</taxon>
        <taxon>Betaproteobacteria</taxon>
        <taxon>Burkholderiales</taxon>
        <taxon>Oxalobacteraceae</taxon>
        <taxon>Telluria group</taxon>
        <taxon>Massilia</taxon>
    </lineage>
</organism>
<dbReference type="InterPro" id="IPR054597">
    <property type="entry name" value="FeeM_cat"/>
</dbReference>
<dbReference type="Gene3D" id="3.40.630.30">
    <property type="match status" value="1"/>
</dbReference>
<evidence type="ECO:0000313" key="4">
    <source>
        <dbReference type="Proteomes" id="UP001206572"/>
    </source>
</evidence>
<protein>
    <recommendedName>
        <fullName evidence="2">N-acyl amino acid synthase FeeM catalytic core domain-containing protein</fullName>
    </recommendedName>
</protein>
<dbReference type="Proteomes" id="UP001206572">
    <property type="component" value="Unassembled WGS sequence"/>
</dbReference>
<evidence type="ECO:0000259" key="2">
    <source>
        <dbReference type="Pfam" id="PF21926"/>
    </source>
</evidence>
<feature type="domain" description="N-acyl amino acid synthase FeeM catalytic core" evidence="2">
    <location>
        <begin position="51"/>
        <end position="187"/>
    </location>
</feature>
<dbReference type="InterPro" id="IPR016181">
    <property type="entry name" value="Acyl_CoA_acyltransferase"/>
</dbReference>
<evidence type="ECO:0000313" key="3">
    <source>
        <dbReference type="EMBL" id="MCS0598689.1"/>
    </source>
</evidence>
<keyword evidence="4" id="KW-1185">Reference proteome</keyword>
<dbReference type="SUPFAM" id="SSF55729">
    <property type="entry name" value="Acyl-CoA N-acyltransferases (Nat)"/>
    <property type="match status" value="1"/>
</dbReference>
<feature type="region of interest" description="Disordered" evidence="1">
    <location>
        <begin position="1"/>
        <end position="27"/>
    </location>
</feature>